<reference evidence="2 3" key="1">
    <citation type="submission" date="2024-03" db="EMBL/GenBank/DDBJ databases">
        <title>Human intestinal bacterial collection.</title>
        <authorList>
            <person name="Pauvert C."/>
            <person name="Hitch T.C.A."/>
            <person name="Clavel T."/>
        </authorList>
    </citation>
    <scope>NUCLEOTIDE SEQUENCE [LARGE SCALE GENOMIC DNA]</scope>
    <source>
        <strain evidence="2 3">CLA-AP-H34</strain>
    </source>
</reference>
<evidence type="ECO:0000313" key="3">
    <source>
        <dbReference type="Proteomes" id="UP001440599"/>
    </source>
</evidence>
<dbReference type="PROSITE" id="PS51353">
    <property type="entry name" value="ARSC"/>
    <property type="match status" value="1"/>
</dbReference>
<proteinExistence type="inferred from homology"/>
<name>A0ABV1ETF2_9FIRM</name>
<accession>A0ABV1ETF2</accession>
<organism evidence="2 3">
    <name type="scientific">Flavonifractor hominis</name>
    <dbReference type="NCBI Taxonomy" id="3133178"/>
    <lineage>
        <taxon>Bacteria</taxon>
        <taxon>Bacillati</taxon>
        <taxon>Bacillota</taxon>
        <taxon>Clostridia</taxon>
        <taxon>Eubacteriales</taxon>
        <taxon>Oscillospiraceae</taxon>
        <taxon>Flavonifractor</taxon>
    </lineage>
</organism>
<dbReference type="SUPFAM" id="SSF52833">
    <property type="entry name" value="Thioredoxin-like"/>
    <property type="match status" value="1"/>
</dbReference>
<dbReference type="PANTHER" id="PTHR30041:SF8">
    <property type="entry name" value="PROTEIN YFFB"/>
    <property type="match status" value="1"/>
</dbReference>
<dbReference type="Pfam" id="PF03960">
    <property type="entry name" value="ArsC"/>
    <property type="match status" value="1"/>
</dbReference>
<comment type="caution">
    <text evidence="2">The sequence shown here is derived from an EMBL/GenBank/DDBJ whole genome shotgun (WGS) entry which is preliminary data.</text>
</comment>
<dbReference type="InterPro" id="IPR036249">
    <property type="entry name" value="Thioredoxin-like_sf"/>
</dbReference>
<dbReference type="PANTHER" id="PTHR30041">
    <property type="entry name" value="ARSENATE REDUCTASE"/>
    <property type="match status" value="1"/>
</dbReference>
<gene>
    <name evidence="2" type="ORF">WMO45_12215</name>
</gene>
<evidence type="ECO:0000313" key="2">
    <source>
        <dbReference type="EMBL" id="MEQ2457285.1"/>
    </source>
</evidence>
<dbReference type="Gene3D" id="3.40.30.10">
    <property type="entry name" value="Glutaredoxin"/>
    <property type="match status" value="1"/>
</dbReference>
<comment type="similarity">
    <text evidence="1">Belongs to the ArsC family.</text>
</comment>
<dbReference type="EMBL" id="JBBMFT010000011">
    <property type="protein sequence ID" value="MEQ2457285.1"/>
    <property type="molecule type" value="Genomic_DNA"/>
</dbReference>
<protein>
    <submittedName>
        <fullName evidence="2">ArsC/Spx/MgsR family protein</fullName>
    </submittedName>
</protein>
<evidence type="ECO:0000256" key="1">
    <source>
        <dbReference type="PROSITE-ProRule" id="PRU01282"/>
    </source>
</evidence>
<sequence>MNIQIFGKSKCFDTKKAERYFKERRIKFQSVDLVKYGISPGELKSVVNAVGLAALIDPKHPDAALLNYLAYDADKLDKLLEDPRLLRTPIVRNGRQATVGYCPEIWQSWT</sequence>
<dbReference type="RefSeq" id="WP_349141074.1">
    <property type="nucleotide sequence ID" value="NZ_JBBMFT010000011.1"/>
</dbReference>
<dbReference type="InterPro" id="IPR006660">
    <property type="entry name" value="Arsenate_reductase-like"/>
</dbReference>
<keyword evidence="3" id="KW-1185">Reference proteome</keyword>
<dbReference type="Proteomes" id="UP001440599">
    <property type="component" value="Unassembled WGS sequence"/>
</dbReference>